<dbReference type="GO" id="GO:0009699">
    <property type="term" value="P:phenylpropanoid biosynthetic process"/>
    <property type="evidence" value="ECO:0007669"/>
    <property type="project" value="UniProtKB-ARBA"/>
</dbReference>
<comment type="function">
    <text evidence="4">Dirigent proteins impart stereoselectivity on the phenoxy radical-coupling reaction, yielding optically active lignans from two molecules of coniferyl alcohol in the biosynthesis of lignans, flavonolignans, and alkaloids and thus plays a central role in plant secondary metabolism.</text>
</comment>
<dbReference type="Proteomes" id="UP000243459">
    <property type="component" value="Chromosome 9"/>
</dbReference>
<keyword evidence="4" id="KW-0732">Signal</keyword>
<dbReference type="Gene3D" id="2.40.480.10">
    <property type="entry name" value="Allene oxide cyclase-like"/>
    <property type="match status" value="1"/>
</dbReference>
<evidence type="ECO:0000313" key="5">
    <source>
        <dbReference type="EMBL" id="ONK57656.1"/>
    </source>
</evidence>
<comment type="subunit">
    <text evidence="2 4">Homodimer.</text>
</comment>
<dbReference type="InterPro" id="IPR044859">
    <property type="entry name" value="Allene_oxi_cyc_Dirigent"/>
</dbReference>
<dbReference type="OMA" id="IAMNINF"/>
<dbReference type="Gramene" id="ONK57656">
    <property type="protein sequence ID" value="ONK57656"/>
    <property type="gene ID" value="A4U43_C09F2730"/>
</dbReference>
<name>A0A5P1E9L6_ASPOF</name>
<sequence>MSLPPLKPSTILFLLISSTTVVTWPSATAEAKRRAHFHLYMHDIVSGPNQTAWKVVPDANMSSANFGDVIIFDDPLTEGPNLTSGLLGRAQGSYSAASRTEIAFLVTMNMMFVNRKYNGSTLTVTGRNSITSPVRELPVVGGTGVFRMARGYVLWRSHKLGNVEAILELDVHVHV</sequence>
<evidence type="ECO:0000256" key="3">
    <source>
        <dbReference type="ARBA" id="ARBA00022525"/>
    </source>
</evidence>
<evidence type="ECO:0000313" key="6">
    <source>
        <dbReference type="Proteomes" id="UP000243459"/>
    </source>
</evidence>
<evidence type="ECO:0000256" key="2">
    <source>
        <dbReference type="ARBA" id="ARBA00011738"/>
    </source>
</evidence>
<dbReference type="InterPro" id="IPR004265">
    <property type="entry name" value="Dirigent"/>
</dbReference>
<gene>
    <name evidence="5" type="ORF">A4U43_C09F2730</name>
</gene>
<dbReference type="PANTHER" id="PTHR21495">
    <property type="entry name" value="NUCLEOPORIN-RELATED"/>
    <property type="match status" value="1"/>
</dbReference>
<dbReference type="AlphaFoldDB" id="A0A5P1E9L6"/>
<comment type="similarity">
    <text evidence="1 4">Belongs to the plant dirigent protein family.</text>
</comment>
<dbReference type="EMBL" id="CM007389">
    <property type="protein sequence ID" value="ONK57656.1"/>
    <property type="molecule type" value="Genomic_DNA"/>
</dbReference>
<feature type="signal peptide" evidence="4">
    <location>
        <begin position="1"/>
        <end position="29"/>
    </location>
</feature>
<feature type="chain" id="PRO_5024480781" description="Dirigent protein" evidence="4">
    <location>
        <begin position="30"/>
        <end position="175"/>
    </location>
</feature>
<dbReference type="Pfam" id="PF03018">
    <property type="entry name" value="Dirigent"/>
    <property type="match status" value="1"/>
</dbReference>
<comment type="subcellular location">
    <subcellularLocation>
        <location evidence="4">Secreted</location>
        <location evidence="4">Extracellular space</location>
        <location evidence="4">Apoplast</location>
    </subcellularLocation>
</comment>
<reference evidence="6" key="1">
    <citation type="journal article" date="2017" name="Nat. Commun.">
        <title>The asparagus genome sheds light on the origin and evolution of a young Y chromosome.</title>
        <authorList>
            <person name="Harkess A."/>
            <person name="Zhou J."/>
            <person name="Xu C."/>
            <person name="Bowers J.E."/>
            <person name="Van der Hulst R."/>
            <person name="Ayyampalayam S."/>
            <person name="Mercati F."/>
            <person name="Riccardi P."/>
            <person name="McKain M.R."/>
            <person name="Kakrana A."/>
            <person name="Tang H."/>
            <person name="Ray J."/>
            <person name="Groenendijk J."/>
            <person name="Arikit S."/>
            <person name="Mathioni S.M."/>
            <person name="Nakano M."/>
            <person name="Shan H."/>
            <person name="Telgmann-Rauber A."/>
            <person name="Kanno A."/>
            <person name="Yue Z."/>
            <person name="Chen H."/>
            <person name="Li W."/>
            <person name="Chen Y."/>
            <person name="Xu X."/>
            <person name="Zhang Y."/>
            <person name="Luo S."/>
            <person name="Chen H."/>
            <person name="Gao J."/>
            <person name="Mao Z."/>
            <person name="Pires J.C."/>
            <person name="Luo M."/>
            <person name="Kudrna D."/>
            <person name="Wing R.A."/>
            <person name="Meyers B.C."/>
            <person name="Yi K."/>
            <person name="Kong H."/>
            <person name="Lavrijsen P."/>
            <person name="Sunseri F."/>
            <person name="Falavigna A."/>
            <person name="Ye Y."/>
            <person name="Leebens-Mack J.H."/>
            <person name="Chen G."/>
        </authorList>
    </citation>
    <scope>NUCLEOTIDE SEQUENCE [LARGE SCALE GENOMIC DNA]</scope>
    <source>
        <strain evidence="6">cv. DH0086</strain>
    </source>
</reference>
<keyword evidence="3 4" id="KW-0964">Secreted</keyword>
<accession>A0A5P1E9L6</accession>
<protein>
    <recommendedName>
        <fullName evidence="4">Dirigent protein</fullName>
    </recommendedName>
</protein>
<dbReference type="GO" id="GO:0048046">
    <property type="term" value="C:apoplast"/>
    <property type="evidence" value="ECO:0007669"/>
    <property type="project" value="UniProtKB-SubCell"/>
</dbReference>
<evidence type="ECO:0000256" key="1">
    <source>
        <dbReference type="ARBA" id="ARBA00010746"/>
    </source>
</evidence>
<organism evidence="5 6">
    <name type="scientific">Asparagus officinalis</name>
    <name type="common">Garden asparagus</name>
    <dbReference type="NCBI Taxonomy" id="4686"/>
    <lineage>
        <taxon>Eukaryota</taxon>
        <taxon>Viridiplantae</taxon>
        <taxon>Streptophyta</taxon>
        <taxon>Embryophyta</taxon>
        <taxon>Tracheophyta</taxon>
        <taxon>Spermatophyta</taxon>
        <taxon>Magnoliopsida</taxon>
        <taxon>Liliopsida</taxon>
        <taxon>Asparagales</taxon>
        <taxon>Asparagaceae</taxon>
        <taxon>Asparagoideae</taxon>
        <taxon>Asparagus</taxon>
    </lineage>
</organism>
<evidence type="ECO:0000256" key="4">
    <source>
        <dbReference type="RuleBase" id="RU363099"/>
    </source>
</evidence>
<keyword evidence="6" id="KW-1185">Reference proteome</keyword>
<keyword evidence="4" id="KW-0052">Apoplast</keyword>
<proteinExistence type="inferred from homology"/>